<reference evidence="3 4" key="1">
    <citation type="submission" date="2024-09" db="EMBL/GenBank/DDBJ databases">
        <authorList>
            <person name="Sun Q."/>
            <person name="Mori K."/>
        </authorList>
    </citation>
    <scope>NUCLEOTIDE SEQUENCE [LARGE SCALE GENOMIC DNA]</scope>
    <source>
        <strain evidence="3 4">NCAIM B.02336</strain>
    </source>
</reference>
<evidence type="ECO:0000313" key="4">
    <source>
        <dbReference type="Proteomes" id="UP001589834"/>
    </source>
</evidence>
<keyword evidence="2" id="KW-0732">Signal</keyword>
<name>A0ABV6PPS4_9BURK</name>
<gene>
    <name evidence="3" type="ORF">ACFFGG_00280</name>
</gene>
<proteinExistence type="predicted"/>
<protein>
    <submittedName>
        <fullName evidence="3">Uncharacterized protein</fullName>
    </submittedName>
</protein>
<evidence type="ECO:0000256" key="2">
    <source>
        <dbReference type="SAM" id="SignalP"/>
    </source>
</evidence>
<dbReference type="EMBL" id="JBHLTN010000002">
    <property type="protein sequence ID" value="MFC0590983.1"/>
    <property type="molecule type" value="Genomic_DNA"/>
</dbReference>
<accession>A0ABV6PPS4</accession>
<feature type="region of interest" description="Disordered" evidence="1">
    <location>
        <begin position="361"/>
        <end position="382"/>
    </location>
</feature>
<dbReference type="Proteomes" id="UP001589834">
    <property type="component" value="Unassembled WGS sequence"/>
</dbReference>
<keyword evidence="4" id="KW-1185">Reference proteome</keyword>
<feature type="chain" id="PRO_5045927424" evidence="2">
    <location>
        <begin position="27"/>
        <end position="382"/>
    </location>
</feature>
<evidence type="ECO:0000256" key="1">
    <source>
        <dbReference type="SAM" id="MobiDB-lite"/>
    </source>
</evidence>
<evidence type="ECO:0000313" key="3">
    <source>
        <dbReference type="EMBL" id="MFC0590983.1"/>
    </source>
</evidence>
<organism evidence="3 4">
    <name type="scientific">Ottowia pentelensis</name>
    <dbReference type="NCBI Taxonomy" id="511108"/>
    <lineage>
        <taxon>Bacteria</taxon>
        <taxon>Pseudomonadati</taxon>
        <taxon>Pseudomonadota</taxon>
        <taxon>Betaproteobacteria</taxon>
        <taxon>Burkholderiales</taxon>
        <taxon>Comamonadaceae</taxon>
        <taxon>Ottowia</taxon>
    </lineage>
</organism>
<feature type="signal peptide" evidence="2">
    <location>
        <begin position="1"/>
        <end position="26"/>
    </location>
</feature>
<dbReference type="RefSeq" id="WP_377478558.1">
    <property type="nucleotide sequence ID" value="NZ_JBHLTN010000002.1"/>
</dbReference>
<comment type="caution">
    <text evidence="3">The sequence shown here is derived from an EMBL/GenBank/DDBJ whole genome shotgun (WGS) entry which is preliminary data.</text>
</comment>
<sequence length="382" mass="41115">MNGHRALRAAVFGACLAAGGATPALAWKLTPEATAAERGLAAYSASRLQRAINSSAFQGVAVVGHAVHENITRRALQCMDDGLDVPGCEYDIRYQVAGVRWNDDPAFMFLPGRGEYVGCIAGQTVRMVTQPVCWARVFRHGESAAARGVRLTGANGNLLVRSHFGDLQFLHAMAIADGEAPEQTRRNVLAWAEFTWRTATGEPGFGLERVVASLPIEGFAQRFKFNRGWRIQDLFALGDPTARRADRLQRIALGSLMHVVEDSFAAGHVNRAAPVPGATCAGRADWPAPGPVVEFHSYPHQDARKHGRADQPDALAAHLAGPRPHVIDVVGTLAALWRAGVPWDDARPYLECVFALAPDARPSSAGDDYQPDAPLNPAQWGG</sequence>